<dbReference type="Gene3D" id="3.30.497.10">
    <property type="entry name" value="Antithrombin, subunit I, domain 2"/>
    <property type="match status" value="1"/>
</dbReference>
<dbReference type="GO" id="GO:0005615">
    <property type="term" value="C:extracellular space"/>
    <property type="evidence" value="ECO:0007669"/>
    <property type="project" value="InterPro"/>
</dbReference>
<name>F2LX34_HIPMA</name>
<dbReference type="HOGENOM" id="CLU_460632_0_0_7"/>
<feature type="domain" description="Serpin" evidence="2">
    <location>
        <begin position="235"/>
        <end position="592"/>
    </location>
</feature>
<dbReference type="PANTHER" id="PTHR11461:SF211">
    <property type="entry name" value="GH10112P-RELATED"/>
    <property type="match status" value="1"/>
</dbReference>
<dbReference type="eggNOG" id="COG4826">
    <property type="taxonomic scope" value="Bacteria"/>
</dbReference>
<dbReference type="InterPro" id="IPR042185">
    <property type="entry name" value="Serpin_sf_2"/>
</dbReference>
<dbReference type="InterPro" id="IPR023796">
    <property type="entry name" value="Serpin_dom"/>
</dbReference>
<dbReference type="PROSITE" id="PS00284">
    <property type="entry name" value="SERPIN"/>
    <property type="match status" value="1"/>
</dbReference>
<reference evidence="4" key="2">
    <citation type="submission" date="2011-03" db="EMBL/GenBank/DDBJ databases">
        <title>The complete genome of Hippea maritima DSM 10411.</title>
        <authorList>
            <consortium name="US DOE Joint Genome Institute (JGI-PGF)"/>
            <person name="Lucas S."/>
            <person name="Copeland A."/>
            <person name="Lapidus A."/>
            <person name="Bruce D."/>
            <person name="Goodwin L."/>
            <person name="Pitluck S."/>
            <person name="Peters L."/>
            <person name="Kyrpides N."/>
            <person name="Mavromatis K."/>
            <person name="Pagani I."/>
            <person name="Ivanova N."/>
            <person name="Mikhailova N."/>
            <person name="Lu M."/>
            <person name="Detter J.C."/>
            <person name="Tapia R."/>
            <person name="Han C."/>
            <person name="Land M."/>
            <person name="Hauser L."/>
            <person name="Markowitz V."/>
            <person name="Cheng J.-F."/>
            <person name="Hugenholtz P."/>
            <person name="Woyke T."/>
            <person name="Wu D."/>
            <person name="Spring S."/>
            <person name="Schroeder M."/>
            <person name="Brambilla E."/>
            <person name="Klenk H.-P."/>
            <person name="Eisen J.A."/>
        </authorList>
    </citation>
    <scope>NUCLEOTIDE SEQUENCE [LARGE SCALE GENOMIC DNA]</scope>
    <source>
        <strain evidence="4">ATCC 700847 / DSM 10411 / MH2</strain>
    </source>
</reference>
<reference evidence="3 4" key="1">
    <citation type="journal article" date="2011" name="Stand. Genomic Sci.">
        <title>Complete genome sequence of the thermophilic sulfur-reducer Hippea maritima type strain (MH(2)).</title>
        <authorList>
            <person name="Huntemann M."/>
            <person name="Lu M."/>
            <person name="Nolan M."/>
            <person name="Lapidus A."/>
            <person name="Lucas S."/>
            <person name="Hammon N."/>
            <person name="Deshpande S."/>
            <person name="Cheng J.F."/>
            <person name="Tapia R."/>
            <person name="Han C."/>
            <person name="Goodwin L."/>
            <person name="Pitluck S."/>
            <person name="Liolios K."/>
            <person name="Pagani I."/>
            <person name="Ivanova N."/>
            <person name="Ovchinikova G."/>
            <person name="Pati A."/>
            <person name="Chen A."/>
            <person name="Palaniappan K."/>
            <person name="Land M."/>
            <person name="Hauser L."/>
            <person name="Jeffries C.D."/>
            <person name="Detter J.C."/>
            <person name="Brambilla E.M."/>
            <person name="Rohde M."/>
            <person name="Spring S."/>
            <person name="Goker M."/>
            <person name="Woyke T."/>
            <person name="Bristow J."/>
            <person name="Eisen J.A."/>
            <person name="Markowitz V."/>
            <person name="Hugenholtz P."/>
            <person name="Kyrpides N.C."/>
            <person name="Klenk H.P."/>
            <person name="Mavromatis K."/>
        </authorList>
    </citation>
    <scope>NUCLEOTIDE SEQUENCE [LARGE SCALE GENOMIC DNA]</scope>
    <source>
        <strain evidence="4">ATCC 700847 / DSM 10411 / MH2</strain>
    </source>
</reference>
<dbReference type="InParanoid" id="F2LX34"/>
<dbReference type="CDD" id="cd19590">
    <property type="entry name" value="serpin_thermopin-like"/>
    <property type="match status" value="1"/>
</dbReference>
<accession>F2LX34</accession>
<dbReference type="OrthoDB" id="9764871at2"/>
<evidence type="ECO:0000313" key="3">
    <source>
        <dbReference type="EMBL" id="AEA33092.1"/>
    </source>
</evidence>
<dbReference type="Gene3D" id="2.30.39.10">
    <property type="entry name" value="Alpha-1-antitrypsin, domain 1"/>
    <property type="match status" value="1"/>
</dbReference>
<dbReference type="GO" id="GO:0004867">
    <property type="term" value="F:serine-type endopeptidase inhibitor activity"/>
    <property type="evidence" value="ECO:0007669"/>
    <property type="project" value="InterPro"/>
</dbReference>
<protein>
    <submittedName>
        <fullName evidence="3">Proteinase inhibitor I4 serpin</fullName>
    </submittedName>
</protein>
<proteinExistence type="inferred from homology"/>
<evidence type="ECO:0000259" key="2">
    <source>
        <dbReference type="SMART" id="SM00093"/>
    </source>
</evidence>
<organism evidence="3 4">
    <name type="scientific">Hippea maritima (strain ATCC 700847 / DSM 10411 / MH2)</name>
    <dbReference type="NCBI Taxonomy" id="760142"/>
    <lineage>
        <taxon>Bacteria</taxon>
        <taxon>Pseudomonadati</taxon>
        <taxon>Campylobacterota</taxon>
        <taxon>Desulfurellia</taxon>
        <taxon>Desulfurellales</taxon>
        <taxon>Hippeaceae</taxon>
        <taxon>Hippea</taxon>
    </lineage>
</organism>
<dbReference type="SUPFAM" id="SSF56574">
    <property type="entry name" value="Serpins"/>
    <property type="match status" value="1"/>
</dbReference>
<dbReference type="InterPro" id="IPR036186">
    <property type="entry name" value="Serpin_sf"/>
</dbReference>
<dbReference type="Pfam" id="PF00079">
    <property type="entry name" value="Serpin"/>
    <property type="match status" value="1"/>
</dbReference>
<gene>
    <name evidence="3" type="ordered locus">Hipma_0112</name>
</gene>
<dbReference type="KEGG" id="hmr:Hipma_0112"/>
<sequence>MRRLLVAVLFIVVFYPRAIARPIHPKLVLLKENTVNLMLIGDRAQIKTGPLDKNVYNISCEVKGKAIVLKERFGSPSFGYSFRFEAISPGSAVVVQRISKFGKGKEKVKTKEYEVRVFSINSIPKVSLNLIAEHPDKYTDRFVLIHGISRGWGGFSKTKRIVDTMLKRSDWVIEDDSAAAYISGVPKVKKGVMVDIVCKVVVRPNGEWALVGHRILEADNTGLNIIANDINRFTLKLYKKLSNNEGNLFFSSFSIVDALAMTYAGASKNTAEQMAKVLNFNMPKERLHSVFSKLLNCIQAETQNNTYKFSIANAIWVEKDYKLLDYFVNLINLYYGGNLFSVDFVNQPQKTINRINKWVEDKTTGKIRDLIRKGDINSLTRLILTNAIYFKGKWTHPFRKEDTKSMPFHITNNKTVRVPMMFQEGRFPYYENKKEGFKAIELPYAGNSISMVIFLPSNLEGFEQALSQNMVARIIASLREDEVKVYLPRFRFKVRCYLSKVLSDMGMRDAFSTRADFSDMTGNKDLKISRVIHEAYIDVNEEGTEAAAATGVVMQLKAVMWKPTFKADHTFIFMIVHKKTGSVLFMGRVIKP</sequence>
<dbReference type="InterPro" id="IPR023795">
    <property type="entry name" value="Serpin_CS"/>
</dbReference>
<dbReference type="InterPro" id="IPR000215">
    <property type="entry name" value="Serpin_fam"/>
</dbReference>
<dbReference type="PANTHER" id="PTHR11461">
    <property type="entry name" value="SERINE PROTEASE INHIBITOR, SERPIN"/>
    <property type="match status" value="1"/>
</dbReference>
<keyword evidence="4" id="KW-1185">Reference proteome</keyword>
<dbReference type="AlphaFoldDB" id="F2LX34"/>
<dbReference type="Proteomes" id="UP000008139">
    <property type="component" value="Chromosome"/>
</dbReference>
<evidence type="ECO:0000256" key="1">
    <source>
        <dbReference type="RuleBase" id="RU000411"/>
    </source>
</evidence>
<dbReference type="SMART" id="SM00093">
    <property type="entry name" value="SERPIN"/>
    <property type="match status" value="1"/>
</dbReference>
<evidence type="ECO:0000313" key="4">
    <source>
        <dbReference type="Proteomes" id="UP000008139"/>
    </source>
</evidence>
<dbReference type="STRING" id="760142.Hipma_0112"/>
<dbReference type="EMBL" id="CP002606">
    <property type="protein sequence ID" value="AEA33092.1"/>
    <property type="molecule type" value="Genomic_DNA"/>
</dbReference>
<dbReference type="InterPro" id="IPR042178">
    <property type="entry name" value="Serpin_sf_1"/>
</dbReference>
<dbReference type="RefSeq" id="WP_013681137.1">
    <property type="nucleotide sequence ID" value="NC_015318.1"/>
</dbReference>
<comment type="similarity">
    <text evidence="1">Belongs to the serpin family.</text>
</comment>